<organism evidence="2 3">
    <name type="scientific">Pseudonocardia endophytica</name>
    <dbReference type="NCBI Taxonomy" id="401976"/>
    <lineage>
        <taxon>Bacteria</taxon>
        <taxon>Bacillati</taxon>
        <taxon>Actinomycetota</taxon>
        <taxon>Actinomycetes</taxon>
        <taxon>Pseudonocardiales</taxon>
        <taxon>Pseudonocardiaceae</taxon>
        <taxon>Pseudonocardia</taxon>
    </lineage>
</organism>
<dbReference type="GO" id="GO:0010181">
    <property type="term" value="F:FMN binding"/>
    <property type="evidence" value="ECO:0007669"/>
    <property type="project" value="TreeGrafter"/>
</dbReference>
<dbReference type="EMBL" id="SMFZ01000002">
    <property type="protein sequence ID" value="TCK21834.1"/>
    <property type="molecule type" value="Genomic_DNA"/>
</dbReference>
<dbReference type="Proteomes" id="UP000295560">
    <property type="component" value="Unassembled WGS sequence"/>
</dbReference>
<dbReference type="InterPro" id="IPR029039">
    <property type="entry name" value="Flavoprotein-like_sf"/>
</dbReference>
<dbReference type="InterPro" id="IPR005025">
    <property type="entry name" value="FMN_Rdtase-like_dom"/>
</dbReference>
<evidence type="ECO:0000313" key="3">
    <source>
        <dbReference type="Proteomes" id="UP000295560"/>
    </source>
</evidence>
<dbReference type="Gene3D" id="3.40.50.360">
    <property type="match status" value="1"/>
</dbReference>
<evidence type="ECO:0000259" key="1">
    <source>
        <dbReference type="Pfam" id="PF03358"/>
    </source>
</evidence>
<dbReference type="PANTHER" id="PTHR30543:SF21">
    <property type="entry name" value="NAD(P)H-DEPENDENT FMN REDUCTASE LOT6"/>
    <property type="match status" value="1"/>
</dbReference>
<gene>
    <name evidence="2" type="ORF">EV378_5826</name>
</gene>
<dbReference type="InterPro" id="IPR050712">
    <property type="entry name" value="NAD(P)H-dep_reductase"/>
</dbReference>
<dbReference type="SUPFAM" id="SSF52218">
    <property type="entry name" value="Flavoproteins"/>
    <property type="match status" value="1"/>
</dbReference>
<name>A0A4R1HHV5_PSEEN</name>
<accession>A0A4R1HHV5</accession>
<evidence type="ECO:0000313" key="2">
    <source>
        <dbReference type="EMBL" id="TCK21834.1"/>
    </source>
</evidence>
<dbReference type="GO" id="GO:0005829">
    <property type="term" value="C:cytosol"/>
    <property type="evidence" value="ECO:0007669"/>
    <property type="project" value="TreeGrafter"/>
</dbReference>
<feature type="domain" description="NADPH-dependent FMN reductase-like" evidence="1">
    <location>
        <begin position="13"/>
        <end position="153"/>
    </location>
</feature>
<dbReference type="Pfam" id="PF03358">
    <property type="entry name" value="FMN_red"/>
    <property type="match status" value="1"/>
</dbReference>
<dbReference type="AlphaFoldDB" id="A0A4R1HHV5"/>
<reference evidence="2 3" key="1">
    <citation type="submission" date="2019-03" db="EMBL/GenBank/DDBJ databases">
        <title>Sequencing the genomes of 1000 actinobacteria strains.</title>
        <authorList>
            <person name="Klenk H.-P."/>
        </authorList>
    </citation>
    <scope>NUCLEOTIDE SEQUENCE [LARGE SCALE GENOMIC DNA]</scope>
    <source>
        <strain evidence="2 3">DSM 44969</strain>
    </source>
</reference>
<dbReference type="GO" id="GO:0016491">
    <property type="term" value="F:oxidoreductase activity"/>
    <property type="evidence" value="ECO:0007669"/>
    <property type="project" value="InterPro"/>
</dbReference>
<sequence>MSPTTSAVARPARILGIGGTQRSSSSSNRLLRAALGSCRARGAEVELIAADQLEFSMYDPPYPGGDPAVDRYLSAVRAADCLIVATPGYHGGVSGLLKNALDFLQELAGDDRPYLDDKAVGCIVAAAGWQAAVSTLAALRSTVHALRGWPTPLGVTVNSSVPPVDPEGRVTDPHLVRQLDVLADQLTGFARRRADGASAVALA</sequence>
<dbReference type="OrthoDB" id="9812295at2"/>
<dbReference type="PANTHER" id="PTHR30543">
    <property type="entry name" value="CHROMATE REDUCTASE"/>
    <property type="match status" value="1"/>
</dbReference>
<protein>
    <submittedName>
        <fullName evidence="2">FMN reductase</fullName>
    </submittedName>
</protein>
<comment type="caution">
    <text evidence="2">The sequence shown here is derived from an EMBL/GenBank/DDBJ whole genome shotgun (WGS) entry which is preliminary data.</text>
</comment>
<dbReference type="RefSeq" id="WP_132430533.1">
    <property type="nucleotide sequence ID" value="NZ_SMFZ01000002.1"/>
</dbReference>
<proteinExistence type="predicted"/>
<keyword evidence="3" id="KW-1185">Reference proteome</keyword>